<gene>
    <name evidence="2" type="ORF">METZ01_LOCUS310619</name>
</gene>
<dbReference type="InterPro" id="IPR023393">
    <property type="entry name" value="START-like_dom_sf"/>
</dbReference>
<evidence type="ECO:0000259" key="1">
    <source>
        <dbReference type="Pfam" id="PF03364"/>
    </source>
</evidence>
<dbReference type="SUPFAM" id="SSF55961">
    <property type="entry name" value="Bet v1-like"/>
    <property type="match status" value="1"/>
</dbReference>
<accession>A0A382NBQ4</accession>
<feature type="domain" description="Coenzyme Q-binding protein COQ10 START" evidence="1">
    <location>
        <begin position="148"/>
        <end position="272"/>
    </location>
</feature>
<dbReference type="PANTHER" id="PTHR12901">
    <property type="entry name" value="SPERM PROTEIN HOMOLOG"/>
    <property type="match status" value="1"/>
</dbReference>
<dbReference type="PANTHER" id="PTHR12901:SF10">
    <property type="entry name" value="COENZYME Q-BINDING PROTEIN COQ10, MITOCHONDRIAL"/>
    <property type="match status" value="1"/>
</dbReference>
<dbReference type="EMBL" id="UINC01098900">
    <property type="protein sequence ID" value="SVC57765.1"/>
    <property type="molecule type" value="Genomic_DNA"/>
</dbReference>
<dbReference type="Gene3D" id="3.30.530.20">
    <property type="match status" value="1"/>
</dbReference>
<evidence type="ECO:0000313" key="2">
    <source>
        <dbReference type="EMBL" id="SVC57765.1"/>
    </source>
</evidence>
<dbReference type="GO" id="GO:0048039">
    <property type="term" value="F:ubiquinone binding"/>
    <property type="evidence" value="ECO:0007669"/>
    <property type="project" value="InterPro"/>
</dbReference>
<sequence length="286" mass="31705">MPLDRSGQVSDLTPVQQQFSIAYRVGVNTGGIVQRREVCAGQEQFARSDNDVAFLELCTPLTQAFDLPSLKDDPRFEFFLDKIIVPGLAIAGDGGAISFGLLGHYRSLIEELSVIWSCRCAAIISLPHHYDTIDTSLGVKTVTRSLILPYSAEEMYDLVADITHYQDFLPWCAKSQVLAHDDVSVTARLDVKYKHVNSGFTTCNHMSAKRGIRMELVEGPFSALTGEWQFVPLDENACRIELEVMFSFSGSLKERLMASVFDRICNELADAFAARAVAIHGARAFD</sequence>
<dbReference type="CDD" id="cd07813">
    <property type="entry name" value="COQ10p_like"/>
    <property type="match status" value="1"/>
</dbReference>
<dbReference type="Pfam" id="PF03364">
    <property type="entry name" value="Polyketide_cyc"/>
    <property type="match status" value="1"/>
</dbReference>
<dbReference type="InterPro" id="IPR005031">
    <property type="entry name" value="COQ10_START"/>
</dbReference>
<name>A0A382NBQ4_9ZZZZ</name>
<protein>
    <recommendedName>
        <fullName evidence="1">Coenzyme Q-binding protein COQ10 START domain-containing protein</fullName>
    </recommendedName>
</protein>
<dbReference type="GO" id="GO:0045333">
    <property type="term" value="P:cellular respiration"/>
    <property type="evidence" value="ECO:0007669"/>
    <property type="project" value="InterPro"/>
</dbReference>
<dbReference type="InterPro" id="IPR044996">
    <property type="entry name" value="COQ10-like"/>
</dbReference>
<dbReference type="AlphaFoldDB" id="A0A382NBQ4"/>
<reference evidence="2" key="1">
    <citation type="submission" date="2018-05" db="EMBL/GenBank/DDBJ databases">
        <authorList>
            <person name="Lanie J.A."/>
            <person name="Ng W.-L."/>
            <person name="Kazmierczak K.M."/>
            <person name="Andrzejewski T.M."/>
            <person name="Davidsen T.M."/>
            <person name="Wayne K.J."/>
            <person name="Tettelin H."/>
            <person name="Glass J.I."/>
            <person name="Rusch D."/>
            <person name="Podicherti R."/>
            <person name="Tsui H.-C.T."/>
            <person name="Winkler M.E."/>
        </authorList>
    </citation>
    <scope>NUCLEOTIDE SEQUENCE</scope>
</reference>
<proteinExistence type="predicted"/>
<organism evidence="2">
    <name type="scientific">marine metagenome</name>
    <dbReference type="NCBI Taxonomy" id="408172"/>
    <lineage>
        <taxon>unclassified sequences</taxon>
        <taxon>metagenomes</taxon>
        <taxon>ecological metagenomes</taxon>
    </lineage>
</organism>